<evidence type="ECO:0000313" key="2">
    <source>
        <dbReference type="EMBL" id="EEC20486.1"/>
    </source>
</evidence>
<evidence type="ECO:0000259" key="1">
    <source>
        <dbReference type="Pfam" id="PF18701"/>
    </source>
</evidence>
<dbReference type="HOGENOM" id="CLU_000526_2_3_1"/>
<evidence type="ECO:0000313" key="4">
    <source>
        <dbReference type="Proteomes" id="UP000001555"/>
    </source>
</evidence>
<dbReference type="Proteomes" id="UP000001555">
    <property type="component" value="Unassembled WGS sequence"/>
</dbReference>
<dbReference type="AlphaFoldDB" id="B7QNR4"/>
<dbReference type="PaxDb" id="6945-B7QNR4"/>
<dbReference type="InterPro" id="IPR040676">
    <property type="entry name" value="DUF5641"/>
</dbReference>
<dbReference type="Pfam" id="PF18701">
    <property type="entry name" value="DUF5641"/>
    <property type="match status" value="1"/>
</dbReference>
<reference evidence="2 4" key="1">
    <citation type="submission" date="2008-03" db="EMBL/GenBank/DDBJ databases">
        <title>Annotation of Ixodes scapularis.</title>
        <authorList>
            <consortium name="Ixodes scapularis Genome Project Consortium"/>
            <person name="Caler E."/>
            <person name="Hannick L.I."/>
            <person name="Bidwell S."/>
            <person name="Joardar V."/>
            <person name="Thiagarajan M."/>
            <person name="Amedeo P."/>
            <person name="Galinsky K.J."/>
            <person name="Schobel S."/>
            <person name="Inman J."/>
            <person name="Hostetler J."/>
            <person name="Miller J."/>
            <person name="Hammond M."/>
            <person name="Megy K."/>
            <person name="Lawson D."/>
            <person name="Kodira C."/>
            <person name="Sutton G."/>
            <person name="Meyer J."/>
            <person name="Hill C.A."/>
            <person name="Birren B."/>
            <person name="Nene V."/>
            <person name="Collins F."/>
            <person name="Alarcon-Chaidez F."/>
            <person name="Wikel S."/>
            <person name="Strausberg R."/>
        </authorList>
    </citation>
    <scope>NUCLEOTIDE SEQUENCE [LARGE SCALE GENOMIC DNA]</scope>
    <source>
        <strain evidence="4">Wikel</strain>
        <strain evidence="2">Wikel colony</strain>
    </source>
</reference>
<gene>
    <name evidence="2" type="ORF">IscW_ISCW015153</name>
</gene>
<reference evidence="3" key="2">
    <citation type="submission" date="2020-05" db="UniProtKB">
        <authorList>
            <consortium name="EnsemblMetazoa"/>
        </authorList>
    </citation>
    <scope>IDENTIFICATION</scope>
    <source>
        <strain evidence="3">wikel</strain>
    </source>
</reference>
<protein>
    <recommendedName>
        <fullName evidence="1">DUF5641 domain-containing protein</fullName>
    </recommendedName>
</protein>
<organism>
    <name type="scientific">Ixodes scapularis</name>
    <name type="common">Black-legged tick</name>
    <name type="synonym">Deer tick</name>
    <dbReference type="NCBI Taxonomy" id="6945"/>
    <lineage>
        <taxon>Eukaryota</taxon>
        <taxon>Metazoa</taxon>
        <taxon>Ecdysozoa</taxon>
        <taxon>Arthropoda</taxon>
        <taxon>Chelicerata</taxon>
        <taxon>Arachnida</taxon>
        <taxon>Acari</taxon>
        <taxon>Parasitiformes</taxon>
        <taxon>Ixodida</taxon>
        <taxon>Ixodoidea</taxon>
        <taxon>Ixodidae</taxon>
        <taxon>Ixodinae</taxon>
        <taxon>Ixodes</taxon>
    </lineage>
</organism>
<dbReference type="VEuPathDB" id="VectorBase:ISCW015153"/>
<accession>B7QNR4</accession>
<dbReference type="EMBL" id="DS979830">
    <property type="protein sequence ID" value="EEC20486.1"/>
    <property type="molecule type" value="Genomic_DNA"/>
</dbReference>
<dbReference type="OrthoDB" id="6514903at2759"/>
<dbReference type="EMBL" id="ABJB010873338">
    <property type="status" value="NOT_ANNOTATED_CDS"/>
    <property type="molecule type" value="Genomic_DNA"/>
</dbReference>
<dbReference type="PANTHER" id="PTHR47331:SF1">
    <property type="entry name" value="GAG-LIKE PROTEIN"/>
    <property type="match status" value="1"/>
</dbReference>
<feature type="domain" description="DUF5641" evidence="1">
    <location>
        <begin position="92"/>
        <end position="187"/>
    </location>
</feature>
<dbReference type="EnsemblMetazoa" id="ISCW015153-RA">
    <property type="protein sequence ID" value="ISCW015153-PA"/>
    <property type="gene ID" value="ISCW015153"/>
</dbReference>
<evidence type="ECO:0000313" key="3">
    <source>
        <dbReference type="EnsemblMetazoa" id="ISCW015153-PA"/>
    </source>
</evidence>
<dbReference type="InParanoid" id="B7QNR4"/>
<dbReference type="STRING" id="6945.B7QNR4"/>
<name>B7QNR4_IXOSC</name>
<sequence>MVGRILGKNGAIRQGVSAQGVDSSSLDFEELTTVLAEVEAVINSRPLTYVYANAEEPEVLSPAHFLVGRKLTSLPPHRLPTEALPAGDQLARRWKYRTAVVDNFWRRWRREYLLELRSAHLVKPTASSGLQVGDLVLLKEDRLPRHMWKTCRIEETIQGRDGRARACKLILPGGGRLRRPIQHVYPLELKE</sequence>
<dbReference type="VEuPathDB" id="VectorBase:ISCP_036159"/>
<keyword evidence="4" id="KW-1185">Reference proteome</keyword>
<dbReference type="PANTHER" id="PTHR47331">
    <property type="entry name" value="PHD-TYPE DOMAIN-CONTAINING PROTEIN"/>
    <property type="match status" value="1"/>
</dbReference>
<proteinExistence type="predicted"/>